<keyword evidence="1" id="KW-0472">Membrane</keyword>
<dbReference type="RefSeq" id="WP_051365607.1">
    <property type="nucleotide sequence ID" value="NZ_CAUWCU010000007.1"/>
</dbReference>
<dbReference type="GeneID" id="89520571"/>
<keyword evidence="3" id="KW-0482">Metalloprotease</keyword>
<evidence type="ECO:0000313" key="4">
    <source>
        <dbReference type="Proteomes" id="UP000298642"/>
    </source>
</evidence>
<dbReference type="GO" id="GO:0008237">
    <property type="term" value="F:metallopeptidase activity"/>
    <property type="evidence" value="ECO:0007669"/>
    <property type="project" value="UniProtKB-KW"/>
</dbReference>
<keyword evidence="3" id="KW-0378">Hydrolase</keyword>
<sequence length="223" mass="25313">MAMNKEKASGIIVLVIICCVFMALIETIIEPAYIVKSALKVAVFLLLPLVYAKITHTKLLDEFFKIDKRGMMKLFVLGSFIYAVILGAYTLTKNFFDYASLVQSLSADQKVNSGSFIGVALYISFCNSFLEEFFFRFVAFIRLSKYTARKIAYIFSSGMFAVYHIAMIGMSFPPLMLLLALIGLAIGGLLFDYVDSKNENIYHSWVIHMFADFAIMTIWYLYI</sequence>
<dbReference type="GO" id="GO:0080120">
    <property type="term" value="P:CAAX-box protein maturation"/>
    <property type="evidence" value="ECO:0007669"/>
    <property type="project" value="UniProtKB-ARBA"/>
</dbReference>
<protein>
    <submittedName>
        <fullName evidence="3">CPBP family intramembrane metalloprotease</fullName>
    </submittedName>
</protein>
<dbReference type="GO" id="GO:0004175">
    <property type="term" value="F:endopeptidase activity"/>
    <property type="evidence" value="ECO:0007669"/>
    <property type="project" value="UniProtKB-ARBA"/>
</dbReference>
<feature type="transmembrane region" description="Helical" evidence="1">
    <location>
        <begin position="72"/>
        <end position="91"/>
    </location>
</feature>
<dbReference type="AlphaFoldDB" id="A0A856I0I7"/>
<feature type="transmembrane region" description="Helical" evidence="1">
    <location>
        <begin position="31"/>
        <end position="51"/>
    </location>
</feature>
<dbReference type="GO" id="GO:0006508">
    <property type="term" value="P:proteolysis"/>
    <property type="evidence" value="ECO:0007669"/>
    <property type="project" value="UniProtKB-KW"/>
</dbReference>
<feature type="transmembrane region" description="Helical" evidence="1">
    <location>
        <begin position="175"/>
        <end position="194"/>
    </location>
</feature>
<accession>A0A856I0I7</accession>
<proteinExistence type="predicted"/>
<evidence type="ECO:0000313" key="3">
    <source>
        <dbReference type="EMBL" id="QCI59593.2"/>
    </source>
</evidence>
<reference evidence="4" key="1">
    <citation type="submission" date="2018-12" db="EMBL/GenBank/DDBJ databases">
        <title>Dusodibacter welbiota gen. nov., sp. nov., isolated from human faeces and emended description of the Oscillibacter genus.</title>
        <authorList>
            <person name="Le Roy T."/>
            <person name="Van der Smissen P."/>
            <person name="Delzenne N."/>
            <person name="Muccioli G."/>
            <person name="Collet J.F."/>
            <person name="Cani P.D."/>
        </authorList>
    </citation>
    <scope>NUCLEOTIDE SEQUENCE [LARGE SCALE GENOMIC DNA]</scope>
    <source>
        <strain evidence="4">J115</strain>
    </source>
</reference>
<keyword evidence="1" id="KW-1133">Transmembrane helix</keyword>
<organism evidence="3 4">
    <name type="scientific">Dysosmobacter welbionis</name>
    <dbReference type="NCBI Taxonomy" id="2093857"/>
    <lineage>
        <taxon>Bacteria</taxon>
        <taxon>Bacillati</taxon>
        <taxon>Bacillota</taxon>
        <taxon>Clostridia</taxon>
        <taxon>Eubacteriales</taxon>
        <taxon>Oscillospiraceae</taxon>
        <taxon>Dysosmobacter</taxon>
    </lineage>
</organism>
<keyword evidence="4" id="KW-1185">Reference proteome</keyword>
<keyword evidence="3" id="KW-0645">Protease</keyword>
<feature type="transmembrane region" description="Helical" evidence="1">
    <location>
        <begin position="151"/>
        <end position="169"/>
    </location>
</feature>
<name>A0A856I0I7_9FIRM</name>
<gene>
    <name evidence="3" type="ORF">EIO64_10480</name>
</gene>
<feature type="domain" description="CAAX prenyl protease 2/Lysostaphin resistance protein A-like" evidence="2">
    <location>
        <begin position="116"/>
        <end position="213"/>
    </location>
</feature>
<dbReference type="InterPro" id="IPR003675">
    <property type="entry name" value="Rce1/LyrA-like_dom"/>
</dbReference>
<dbReference type="EMBL" id="CP034413">
    <property type="protein sequence ID" value="QCI59593.2"/>
    <property type="molecule type" value="Genomic_DNA"/>
</dbReference>
<feature type="transmembrane region" description="Helical" evidence="1">
    <location>
        <begin position="201"/>
        <end position="222"/>
    </location>
</feature>
<dbReference type="Proteomes" id="UP000298642">
    <property type="component" value="Chromosome"/>
</dbReference>
<feature type="transmembrane region" description="Helical" evidence="1">
    <location>
        <begin position="111"/>
        <end position="130"/>
    </location>
</feature>
<evidence type="ECO:0000256" key="1">
    <source>
        <dbReference type="SAM" id="Phobius"/>
    </source>
</evidence>
<keyword evidence="1" id="KW-0812">Transmembrane</keyword>
<evidence type="ECO:0000259" key="2">
    <source>
        <dbReference type="Pfam" id="PF02517"/>
    </source>
</evidence>
<feature type="transmembrane region" description="Helical" evidence="1">
    <location>
        <begin position="7"/>
        <end position="25"/>
    </location>
</feature>
<dbReference type="KEGG" id="obj:EIO64_10480"/>
<dbReference type="Pfam" id="PF02517">
    <property type="entry name" value="Rce1-like"/>
    <property type="match status" value="1"/>
</dbReference>